<accession>A0A415N134</accession>
<name>A0A415N134_9FIRM</name>
<dbReference type="InterPro" id="IPR043502">
    <property type="entry name" value="DNA/RNA_pol_sf"/>
</dbReference>
<dbReference type="InterPro" id="IPR051083">
    <property type="entry name" value="GrpII_Intron_Splice-Mob/Def"/>
</dbReference>
<sequence>MKRYDHLYEKIYDLENLRKAHQHAKKGKGWYREVQEIDKDPDKYLKQIQEMLINHTYKTSDYEVFYKQDGKKLRKIYKLPYFPDRICQWAILQIIEPCIINNLTADTYSAIPNRGIHKGLTKLQSAMWNDPEECRYCLKLDARHYYQSINHDLLKEKYSRMFNDNELLWLLNEIIDSIETAEIEDLTAIYLLEEDIDPETGIPIGNYLSQYSGNYYFSSFDHWIKEQKHVKYYFRYMDDMVIFGKTKEELFALKKEIDIYFRNELKLNIKENWQVFPSYVRGIDFLGYRTFYKYTLLRKSTCLEMEKKMTAIRNKVEAGNMMNYSEWCSINSYKGWLKYADTFRLCQKYVVPLLPYADDYYIRNIKPNTKKGLKAS</sequence>
<dbReference type="PANTHER" id="PTHR34047:SF8">
    <property type="entry name" value="PROTEIN YKFC"/>
    <property type="match status" value="1"/>
</dbReference>
<comment type="caution">
    <text evidence="2">The sequence shown here is derived from an EMBL/GenBank/DDBJ whole genome shotgun (WGS) entry which is preliminary data.</text>
</comment>
<evidence type="ECO:0000313" key="2">
    <source>
        <dbReference type="EMBL" id="RHL88591.1"/>
    </source>
</evidence>
<evidence type="ECO:0000259" key="1">
    <source>
        <dbReference type="PROSITE" id="PS50878"/>
    </source>
</evidence>
<dbReference type="Proteomes" id="UP000283325">
    <property type="component" value="Unassembled WGS sequence"/>
</dbReference>
<dbReference type="PROSITE" id="PS50878">
    <property type="entry name" value="RT_POL"/>
    <property type="match status" value="1"/>
</dbReference>
<keyword evidence="2" id="KW-0808">Transferase</keyword>
<organism evidence="2 3">
    <name type="scientific">Dorea formicigenerans</name>
    <dbReference type="NCBI Taxonomy" id="39486"/>
    <lineage>
        <taxon>Bacteria</taxon>
        <taxon>Bacillati</taxon>
        <taxon>Bacillota</taxon>
        <taxon>Clostridia</taxon>
        <taxon>Lachnospirales</taxon>
        <taxon>Lachnospiraceae</taxon>
        <taxon>Dorea</taxon>
    </lineage>
</organism>
<keyword evidence="2" id="KW-0695">RNA-directed DNA polymerase</keyword>
<proteinExistence type="predicted"/>
<gene>
    <name evidence="2" type="ORF">DWZ98_06070</name>
</gene>
<dbReference type="Pfam" id="PF00078">
    <property type="entry name" value="RVT_1"/>
    <property type="match status" value="1"/>
</dbReference>
<dbReference type="EMBL" id="QRPD01000004">
    <property type="protein sequence ID" value="RHL88591.1"/>
    <property type="molecule type" value="Genomic_DNA"/>
</dbReference>
<dbReference type="GO" id="GO:0003964">
    <property type="term" value="F:RNA-directed DNA polymerase activity"/>
    <property type="evidence" value="ECO:0007669"/>
    <property type="project" value="UniProtKB-KW"/>
</dbReference>
<protein>
    <submittedName>
        <fullName evidence="2">Reverse transcriptase</fullName>
    </submittedName>
</protein>
<dbReference type="InterPro" id="IPR000477">
    <property type="entry name" value="RT_dom"/>
</dbReference>
<reference evidence="2 3" key="1">
    <citation type="submission" date="2018-08" db="EMBL/GenBank/DDBJ databases">
        <title>A genome reference for cultivated species of the human gut microbiota.</title>
        <authorList>
            <person name="Zou Y."/>
            <person name="Xue W."/>
            <person name="Luo G."/>
        </authorList>
    </citation>
    <scope>NUCLEOTIDE SEQUENCE [LARGE SCALE GENOMIC DNA]</scope>
    <source>
        <strain evidence="2 3">AF36-1BH</strain>
    </source>
</reference>
<dbReference type="SUPFAM" id="SSF56672">
    <property type="entry name" value="DNA/RNA polymerases"/>
    <property type="match status" value="1"/>
</dbReference>
<dbReference type="PANTHER" id="PTHR34047">
    <property type="entry name" value="NUCLEAR INTRON MATURASE 1, MITOCHONDRIAL-RELATED"/>
    <property type="match status" value="1"/>
</dbReference>
<dbReference type="AlphaFoldDB" id="A0A415N134"/>
<feature type="domain" description="Reverse transcriptase" evidence="1">
    <location>
        <begin position="1"/>
        <end position="290"/>
    </location>
</feature>
<keyword evidence="2" id="KW-0548">Nucleotidyltransferase</keyword>
<dbReference type="RefSeq" id="WP_118427138.1">
    <property type="nucleotide sequence ID" value="NZ_QRPD01000004.1"/>
</dbReference>
<evidence type="ECO:0000313" key="3">
    <source>
        <dbReference type="Proteomes" id="UP000283325"/>
    </source>
</evidence>
<dbReference type="CDD" id="cd01646">
    <property type="entry name" value="RT_Bac_retron_I"/>
    <property type="match status" value="1"/>
</dbReference>